<reference evidence="2 3" key="1">
    <citation type="submission" date="2022-11" db="EMBL/GenBank/DDBJ databases">
        <title>Minimal conservation of predation-associated metabolite biosynthetic gene clusters underscores biosynthetic potential of Myxococcota including descriptions for ten novel species: Archangium lansinium sp. nov., Myxococcus landrumus sp. nov., Nannocystis bai.</title>
        <authorList>
            <person name="Ahearne A."/>
            <person name="Stevens C."/>
            <person name="Dowd S."/>
        </authorList>
    </citation>
    <scope>NUCLEOTIDE SEQUENCE [LARGE SCALE GENOMIC DNA]</scope>
    <source>
        <strain evidence="2 3">RJM3</strain>
    </source>
</reference>
<name>A0ABT5EHH4_9BACT</name>
<evidence type="ECO:0000256" key="1">
    <source>
        <dbReference type="SAM" id="MobiDB-lite"/>
    </source>
</evidence>
<dbReference type="Proteomes" id="UP001221411">
    <property type="component" value="Unassembled WGS sequence"/>
</dbReference>
<protein>
    <recommendedName>
        <fullName evidence="4">DUF1835 domain-containing protein</fullName>
    </recommendedName>
</protein>
<comment type="caution">
    <text evidence="2">The sequence shown here is derived from an EMBL/GenBank/DDBJ whole genome shotgun (WGS) entry which is preliminary data.</text>
</comment>
<dbReference type="EMBL" id="JAQNDO010000001">
    <property type="protein sequence ID" value="MDC0741270.1"/>
    <property type="molecule type" value="Genomic_DNA"/>
</dbReference>
<evidence type="ECO:0000313" key="2">
    <source>
        <dbReference type="EMBL" id="MDC0741270.1"/>
    </source>
</evidence>
<sequence>MSLVSDGWLVGPCVRDLDVQMRMRADFWKYRGSDRARFLAPYRRALKALAADEPVVLWTSPSWDDRIALWALCFRRLQQRPTQPDLSLVVVPEHKERNPDISFGIGYVSLKPAGARRAWETVRPLSLREVREKALFWRKLTASSPILSGKTLRETPSRKELFEMGAYQAVFFPRLGECGLSLSTLDALLLGSVGETPATPAEIITREGEEGELLKWMDRTGDVILFERLVQWSKHEPAAFIADLHGQPHMWRARYTLTATGRALLRDGLSSIDQAPPLPIWGVTAYDPQDPWVVVEEAGGRPHLRRLGVTSARPRLQARSHASPRRAARPRRALP</sequence>
<feature type="region of interest" description="Disordered" evidence="1">
    <location>
        <begin position="308"/>
        <end position="335"/>
    </location>
</feature>
<accession>A0ABT5EHH4</accession>
<proteinExistence type="predicted"/>
<dbReference type="RefSeq" id="WP_271916491.1">
    <property type="nucleotide sequence ID" value="NZ_JAQNDO010000001.1"/>
</dbReference>
<organism evidence="2 3">
    <name type="scientific">Polyangium mundeleinium</name>
    <dbReference type="NCBI Taxonomy" id="2995306"/>
    <lineage>
        <taxon>Bacteria</taxon>
        <taxon>Pseudomonadati</taxon>
        <taxon>Myxococcota</taxon>
        <taxon>Polyangia</taxon>
        <taxon>Polyangiales</taxon>
        <taxon>Polyangiaceae</taxon>
        <taxon>Polyangium</taxon>
    </lineage>
</organism>
<evidence type="ECO:0000313" key="3">
    <source>
        <dbReference type="Proteomes" id="UP001221411"/>
    </source>
</evidence>
<gene>
    <name evidence="2" type="ORF">POL67_07940</name>
</gene>
<evidence type="ECO:0008006" key="4">
    <source>
        <dbReference type="Google" id="ProtNLM"/>
    </source>
</evidence>
<keyword evidence="3" id="KW-1185">Reference proteome</keyword>
<feature type="compositionally biased region" description="Basic residues" evidence="1">
    <location>
        <begin position="316"/>
        <end position="335"/>
    </location>
</feature>